<evidence type="ECO:0000256" key="4">
    <source>
        <dbReference type="ARBA" id="ARBA00022989"/>
    </source>
</evidence>
<feature type="transmembrane region" description="Helical" evidence="6">
    <location>
        <begin position="142"/>
        <end position="160"/>
    </location>
</feature>
<accession>A0A368SDS1</accession>
<dbReference type="GO" id="GO:0005789">
    <property type="term" value="C:endoplasmic reticulum membrane"/>
    <property type="evidence" value="ECO:0007669"/>
    <property type="project" value="UniProtKB-SubCell"/>
</dbReference>
<dbReference type="EMBL" id="CM003536">
    <property type="protein sequence ID" value="RCV40597.1"/>
    <property type="molecule type" value="Genomic_DNA"/>
</dbReference>
<protein>
    <recommendedName>
        <fullName evidence="6">Reticulon-like protein</fullName>
    </recommendedName>
</protein>
<dbReference type="AlphaFoldDB" id="A0A368SDS1"/>
<dbReference type="KEGG" id="sita:101777008"/>
<feature type="domain" description="Reticulon" evidence="7">
    <location>
        <begin position="131"/>
        <end position="317"/>
    </location>
</feature>
<dbReference type="InterPro" id="IPR045064">
    <property type="entry name" value="Reticulon-like"/>
</dbReference>
<dbReference type="PANTHER" id="PTHR10994:SF62">
    <property type="entry name" value="RETICULON-LIKE PROTEIN B8"/>
    <property type="match status" value="1"/>
</dbReference>
<dbReference type="GO" id="GO:0009617">
    <property type="term" value="P:response to bacterium"/>
    <property type="evidence" value="ECO:0007669"/>
    <property type="project" value="InterPro"/>
</dbReference>
<dbReference type="OrthoDB" id="567788at2759"/>
<keyword evidence="5 6" id="KW-0472">Membrane</keyword>
<evidence type="ECO:0000256" key="1">
    <source>
        <dbReference type="ARBA" id="ARBA00004477"/>
    </source>
</evidence>
<evidence type="ECO:0000256" key="2">
    <source>
        <dbReference type="ARBA" id="ARBA00022692"/>
    </source>
</evidence>
<name>A0A368SDS1_SETIT</name>
<evidence type="ECO:0000256" key="5">
    <source>
        <dbReference type="ARBA" id="ARBA00023136"/>
    </source>
</evidence>
<keyword evidence="2 6" id="KW-0812">Transmembrane</keyword>
<comment type="subcellular location">
    <subcellularLocation>
        <location evidence="1 6">Endoplasmic reticulum membrane</location>
        <topology evidence="1 6">Multi-pass membrane protein</topology>
    </subcellularLocation>
</comment>
<evidence type="ECO:0000313" key="8">
    <source>
        <dbReference type="EMBL" id="RCV40597.1"/>
    </source>
</evidence>
<dbReference type="Pfam" id="PF02453">
    <property type="entry name" value="Reticulon"/>
    <property type="match status" value="1"/>
</dbReference>
<sequence length="317" mass="34975">MTRAAAPPPGIANQFLLVGFLPPKPPTSLFHGTLLVLDSCSSRSERARRLTVASSSYPRCSFPVSLKLLRMSERSESATEKIMSSIIDTIADNLPKQKSGQFGPGSVSDKVKNKLFGRQKTLHGALGGGKPADCLLWRNKKISSSVLAVATAIWVFFEWLDYHFLTIVSFALVLGMVVQFVWSNFSNMLSGSPSQVPRVELPDELFVNIAVAIGAQINKFLSFLQDLSCERNLKHFVVAIAGLWAAAVIGSWCNFLTVIYIGFVCAHTLPVLYEKYEDQVDNFLYSLLGLLQDQYQKLDQGVLSKIPKGNLKAKKNE</sequence>
<reference evidence="8" key="2">
    <citation type="submission" date="2015-07" db="EMBL/GenBank/DDBJ databases">
        <authorList>
            <person name="Noorani M."/>
        </authorList>
    </citation>
    <scope>NUCLEOTIDE SEQUENCE</scope>
    <source>
        <strain evidence="8">Yugu1</strain>
    </source>
</reference>
<evidence type="ECO:0000256" key="6">
    <source>
        <dbReference type="RuleBase" id="RU363132"/>
    </source>
</evidence>
<feature type="transmembrane region" description="Helical" evidence="6">
    <location>
        <begin position="236"/>
        <end position="263"/>
    </location>
</feature>
<feature type="transmembrane region" description="Helical" evidence="6">
    <location>
        <begin position="167"/>
        <end position="185"/>
    </location>
</feature>
<evidence type="ECO:0000259" key="7">
    <source>
        <dbReference type="PROSITE" id="PS50845"/>
    </source>
</evidence>
<dbReference type="PANTHER" id="PTHR10994">
    <property type="entry name" value="RETICULON"/>
    <property type="match status" value="1"/>
</dbReference>
<dbReference type="InterPro" id="IPR003388">
    <property type="entry name" value="Reticulon"/>
</dbReference>
<reference evidence="8" key="1">
    <citation type="journal article" date="2012" name="Nat. Biotechnol.">
        <title>Reference genome sequence of the model plant Setaria.</title>
        <authorList>
            <person name="Bennetzen J.L."/>
            <person name="Schmutz J."/>
            <person name="Wang H."/>
            <person name="Percifield R."/>
            <person name="Hawkins J."/>
            <person name="Pontaroli A.C."/>
            <person name="Estep M."/>
            <person name="Feng L."/>
            <person name="Vaughn J.N."/>
            <person name="Grimwood J."/>
            <person name="Jenkins J."/>
            <person name="Barry K."/>
            <person name="Lindquist E."/>
            <person name="Hellsten U."/>
            <person name="Deshpande S."/>
            <person name="Wang X."/>
            <person name="Wu X."/>
            <person name="Mitros T."/>
            <person name="Triplett J."/>
            <person name="Yang X."/>
            <person name="Ye C.Y."/>
            <person name="Mauro-Herrera M."/>
            <person name="Wang L."/>
            <person name="Li P."/>
            <person name="Sharma M."/>
            <person name="Sharma R."/>
            <person name="Ronald P.C."/>
            <person name="Panaud O."/>
            <person name="Kellogg E.A."/>
            <person name="Brutnell T.P."/>
            <person name="Doust A.N."/>
            <person name="Tuskan G.A."/>
            <person name="Rokhsar D."/>
            <person name="Devos K.M."/>
        </authorList>
    </citation>
    <scope>NUCLEOTIDE SEQUENCE [LARGE SCALE GENOMIC DNA]</scope>
    <source>
        <strain evidence="8">Yugu1</strain>
    </source>
</reference>
<keyword evidence="4 6" id="KW-1133">Transmembrane helix</keyword>
<keyword evidence="3 6" id="KW-0256">Endoplasmic reticulum</keyword>
<proteinExistence type="predicted"/>
<organism evidence="8">
    <name type="scientific">Setaria italica</name>
    <name type="common">Foxtail millet</name>
    <name type="synonym">Panicum italicum</name>
    <dbReference type="NCBI Taxonomy" id="4555"/>
    <lineage>
        <taxon>Eukaryota</taxon>
        <taxon>Viridiplantae</taxon>
        <taxon>Streptophyta</taxon>
        <taxon>Embryophyta</taxon>
        <taxon>Tracheophyta</taxon>
        <taxon>Spermatophyta</taxon>
        <taxon>Magnoliopsida</taxon>
        <taxon>Liliopsida</taxon>
        <taxon>Poales</taxon>
        <taxon>Poaceae</taxon>
        <taxon>PACMAD clade</taxon>
        <taxon>Panicoideae</taxon>
        <taxon>Panicodae</taxon>
        <taxon>Paniceae</taxon>
        <taxon>Cenchrinae</taxon>
        <taxon>Setaria</taxon>
    </lineage>
</organism>
<gene>
    <name evidence="8" type="ORF">SETIT_9G067600v2</name>
</gene>
<dbReference type="PROSITE" id="PS50845">
    <property type="entry name" value="RETICULON"/>
    <property type="match status" value="1"/>
</dbReference>
<evidence type="ECO:0000256" key="3">
    <source>
        <dbReference type="ARBA" id="ARBA00022824"/>
    </source>
</evidence>